<proteinExistence type="predicted"/>
<evidence type="ECO:0000313" key="1">
    <source>
        <dbReference type="EMBL" id="KUL23238.1"/>
    </source>
</evidence>
<organism evidence="1 2">
    <name type="scientific">Streptomyces regalis</name>
    <dbReference type="NCBI Taxonomy" id="68262"/>
    <lineage>
        <taxon>Bacteria</taxon>
        <taxon>Bacillati</taxon>
        <taxon>Actinomycetota</taxon>
        <taxon>Actinomycetes</taxon>
        <taxon>Kitasatosporales</taxon>
        <taxon>Streptomycetaceae</taxon>
        <taxon>Streptomyces</taxon>
    </lineage>
</organism>
<evidence type="ECO:0000313" key="2">
    <source>
        <dbReference type="Proteomes" id="UP000053923"/>
    </source>
</evidence>
<accession>A0A101JAJ6</accession>
<dbReference type="AlphaFoldDB" id="A0A101JAJ6"/>
<sequence length="153" mass="16689">MVLLHHFAGVRGWPAQLRGRVLRAPRVGIMSTTCEDHRRVRITGAPGEGAVIEIDGHDVASAVEAYRITQTVDEGPEVTLYVQQGWKGMQFEGLAEVLVEPADVRHVVIGFLDSVDWRQLDDAVLGRSDLDGKPGELTRGVLAQLREWAAGAA</sequence>
<dbReference type="Proteomes" id="UP000053923">
    <property type="component" value="Unassembled WGS sequence"/>
</dbReference>
<keyword evidence="2" id="KW-1185">Reference proteome</keyword>
<comment type="caution">
    <text evidence="1">The sequence shown here is derived from an EMBL/GenBank/DDBJ whole genome shotgun (WGS) entry which is preliminary data.</text>
</comment>
<reference evidence="2" key="1">
    <citation type="submission" date="2015-10" db="EMBL/GenBank/DDBJ databases">
        <authorList>
            <person name="Ju K.-S."/>
            <person name="Doroghazi J.R."/>
            <person name="Metcalf W.W."/>
        </authorList>
    </citation>
    <scope>NUCLEOTIDE SEQUENCE [LARGE SCALE GENOMIC DNA]</scope>
    <source>
        <strain evidence="2">NRRL 3151</strain>
    </source>
</reference>
<gene>
    <name evidence="1" type="ORF">ADL12_39870</name>
</gene>
<dbReference type="EMBL" id="LLZG01000388">
    <property type="protein sequence ID" value="KUL23238.1"/>
    <property type="molecule type" value="Genomic_DNA"/>
</dbReference>
<name>A0A101JAJ6_9ACTN</name>
<protein>
    <submittedName>
        <fullName evidence="1">Uncharacterized protein</fullName>
    </submittedName>
</protein>